<protein>
    <submittedName>
        <fullName evidence="1">Uncharacterized protein</fullName>
    </submittedName>
</protein>
<evidence type="ECO:0000313" key="2">
    <source>
        <dbReference type="Proteomes" id="UP000702952"/>
    </source>
</evidence>
<reference evidence="1" key="1">
    <citation type="journal article" date="2020" name="Science">
        <title>Unexpected conservation and global transmission of agrobacterial virulence plasmids.</title>
        <authorList>
            <person name="Weisberg A.J."/>
            <person name="Davis E.W. 2nd"/>
            <person name="Tabima J."/>
            <person name="Belcher M.S."/>
            <person name="Miller M."/>
            <person name="Kuo C.H."/>
            <person name="Loper J.E."/>
            <person name="Grunwald N.J."/>
            <person name="Putnam M.L."/>
            <person name="Chang J.H."/>
        </authorList>
    </citation>
    <scope>NUCLEOTIDE SEQUENCE</scope>
    <source>
        <strain evidence="1">17-1853-1a</strain>
    </source>
</reference>
<accession>A0AA44FAF3</accession>
<comment type="caution">
    <text evidence="1">The sequence shown here is derived from an EMBL/GenBank/DDBJ whole genome shotgun (WGS) entry which is preliminary data.</text>
</comment>
<dbReference type="AlphaFoldDB" id="A0AA44FAF3"/>
<dbReference type="Proteomes" id="UP000702952">
    <property type="component" value="Unassembled WGS sequence"/>
</dbReference>
<sequence length="75" mass="8544">MSAAVSLFEHPISDRDRGFLRHVARADAWCDIRHGELPSAVQCMRAGYVRLSNDKRQAMITDSGQAYLRKWMGVH</sequence>
<dbReference type="EMBL" id="JAAMAY010000039">
    <property type="protein sequence ID" value="NTC31638.1"/>
    <property type="molecule type" value="Genomic_DNA"/>
</dbReference>
<dbReference type="RefSeq" id="WP_065659865.1">
    <property type="nucleotide sequence ID" value="NZ_CP123838.1"/>
</dbReference>
<organism evidence="1 2">
    <name type="scientific">Agrobacterium tumefaciens</name>
    <dbReference type="NCBI Taxonomy" id="358"/>
    <lineage>
        <taxon>Bacteria</taxon>
        <taxon>Pseudomonadati</taxon>
        <taxon>Pseudomonadota</taxon>
        <taxon>Alphaproteobacteria</taxon>
        <taxon>Hyphomicrobiales</taxon>
        <taxon>Rhizobiaceae</taxon>
        <taxon>Rhizobium/Agrobacterium group</taxon>
        <taxon>Agrobacterium</taxon>
        <taxon>Agrobacterium tumefaciens complex</taxon>
    </lineage>
</organism>
<gene>
    <name evidence="1" type="ORF">G6M46_26250</name>
</gene>
<proteinExistence type="predicted"/>
<evidence type="ECO:0000313" key="1">
    <source>
        <dbReference type="EMBL" id="NTC31638.1"/>
    </source>
</evidence>
<name>A0AA44FAF3_AGRTU</name>